<evidence type="ECO:0000313" key="3">
    <source>
        <dbReference type="Proteomes" id="UP000028547"/>
    </source>
</evidence>
<organism evidence="2 3">
    <name type="scientific">Archangium violaceum Cb vi76</name>
    <dbReference type="NCBI Taxonomy" id="1406225"/>
    <lineage>
        <taxon>Bacteria</taxon>
        <taxon>Pseudomonadati</taxon>
        <taxon>Myxococcota</taxon>
        <taxon>Myxococcia</taxon>
        <taxon>Myxococcales</taxon>
        <taxon>Cystobacterineae</taxon>
        <taxon>Archangiaceae</taxon>
        <taxon>Archangium</taxon>
    </lineage>
</organism>
<dbReference type="Proteomes" id="UP000028547">
    <property type="component" value="Unassembled WGS sequence"/>
</dbReference>
<accession>A0A084SHB7</accession>
<evidence type="ECO:0000313" key="2">
    <source>
        <dbReference type="EMBL" id="KFA87852.1"/>
    </source>
</evidence>
<evidence type="ECO:0000256" key="1">
    <source>
        <dbReference type="SAM" id="MobiDB-lite"/>
    </source>
</evidence>
<name>A0A084SHB7_9BACT</name>
<feature type="compositionally biased region" description="Basic residues" evidence="1">
    <location>
        <begin position="97"/>
        <end position="108"/>
    </location>
</feature>
<dbReference type="Pfam" id="PF20106">
    <property type="entry name" value="DUF6496"/>
    <property type="match status" value="1"/>
</dbReference>
<dbReference type="InterPro" id="IPR045468">
    <property type="entry name" value="DUF6496"/>
</dbReference>
<feature type="compositionally biased region" description="Basic residues" evidence="1">
    <location>
        <begin position="73"/>
        <end position="83"/>
    </location>
</feature>
<feature type="region of interest" description="Disordered" evidence="1">
    <location>
        <begin position="1"/>
        <end position="166"/>
    </location>
</feature>
<sequence length="166" mass="18228">MPEKQTLQRARQAKRTGKKPTTQASEFVREEMHHMKEGRHGSESREQAIAIGLSKARRAGVDLKPPAPGQASRKTRRSARSAHRLGQEEGELSDKKSTRRSTTGRKRTTARESTPARKRTTTRGAKKTGGRAAAGRTGRAKTASGRGTARRGASTSRRRTSSRTKK</sequence>
<comment type="caution">
    <text evidence="2">The sequence shown here is derived from an EMBL/GenBank/DDBJ whole genome shotgun (WGS) entry which is preliminary data.</text>
</comment>
<reference evidence="2 3" key="1">
    <citation type="submission" date="2014-07" db="EMBL/GenBank/DDBJ databases">
        <title>Draft Genome Sequence of Gephyronic Acid Producer, Cystobacter violaceus Strain Cb vi76.</title>
        <authorList>
            <person name="Stevens D.C."/>
            <person name="Young J."/>
            <person name="Carmichael R."/>
            <person name="Tan J."/>
            <person name="Taylor R.E."/>
        </authorList>
    </citation>
    <scope>NUCLEOTIDE SEQUENCE [LARGE SCALE GENOMIC DNA]</scope>
    <source>
        <strain evidence="2 3">Cb vi76</strain>
    </source>
</reference>
<feature type="compositionally biased region" description="Basic residues" evidence="1">
    <location>
        <begin position="156"/>
        <end position="166"/>
    </location>
</feature>
<protein>
    <recommendedName>
        <fullName evidence="4">Transcription elongation factor</fullName>
    </recommendedName>
</protein>
<dbReference type="AlphaFoldDB" id="A0A084SHB7"/>
<proteinExistence type="predicted"/>
<feature type="compositionally biased region" description="Basic residues" evidence="1">
    <location>
        <begin position="116"/>
        <end position="129"/>
    </location>
</feature>
<feature type="compositionally biased region" description="Low complexity" evidence="1">
    <location>
        <begin position="130"/>
        <end position="155"/>
    </location>
</feature>
<gene>
    <name evidence="2" type="ORF">Q664_45155</name>
</gene>
<evidence type="ECO:0008006" key="4">
    <source>
        <dbReference type="Google" id="ProtNLM"/>
    </source>
</evidence>
<feature type="compositionally biased region" description="Basic and acidic residues" evidence="1">
    <location>
        <begin position="27"/>
        <end position="46"/>
    </location>
</feature>
<dbReference type="RefSeq" id="WP_043410829.1">
    <property type="nucleotide sequence ID" value="NZ_JPMI01000323.1"/>
</dbReference>
<dbReference type="EMBL" id="JPMI01000323">
    <property type="protein sequence ID" value="KFA87852.1"/>
    <property type="molecule type" value="Genomic_DNA"/>
</dbReference>